<dbReference type="Pfam" id="PF10604">
    <property type="entry name" value="Polyketide_cyc2"/>
    <property type="match status" value="1"/>
</dbReference>
<sequence>MFKKILICLAVIIVIFVVVVALQPSEFRIERSVVISAPAAEVFPHTNDLRKMQEWSPWKKMDPNATYTFAELSAGVGATMSWAGNSQAGEGRQTITESRVNEYVGIRLEFLKPFESVCATAFTLKPEGNQTTVTWSMSGENGFISKAFCLVMSQDKMIGEPFEEGLASLKALVEKR</sequence>
<dbReference type="Gene3D" id="3.30.530.20">
    <property type="match status" value="1"/>
</dbReference>
<accession>A0A290QAF5</accession>
<name>A0A290QAF5_9BACT</name>
<dbReference type="SUPFAM" id="SSF55961">
    <property type="entry name" value="Bet v1-like"/>
    <property type="match status" value="1"/>
</dbReference>
<dbReference type="AlphaFoldDB" id="A0A290QAF5"/>
<organism evidence="1 2">
    <name type="scientific">Nibricoccus aquaticus</name>
    <dbReference type="NCBI Taxonomy" id="2576891"/>
    <lineage>
        <taxon>Bacteria</taxon>
        <taxon>Pseudomonadati</taxon>
        <taxon>Verrucomicrobiota</taxon>
        <taxon>Opitutia</taxon>
        <taxon>Opitutales</taxon>
        <taxon>Opitutaceae</taxon>
        <taxon>Nibricoccus</taxon>
    </lineage>
</organism>
<dbReference type="InterPro" id="IPR019587">
    <property type="entry name" value="Polyketide_cyclase/dehydratase"/>
</dbReference>
<evidence type="ECO:0000313" key="1">
    <source>
        <dbReference type="EMBL" id="ATC65675.1"/>
    </source>
</evidence>
<dbReference type="KEGG" id="vbh:CMV30_17935"/>
<gene>
    <name evidence="1" type="ORF">CMV30_17935</name>
</gene>
<dbReference type="Proteomes" id="UP000217265">
    <property type="component" value="Chromosome"/>
</dbReference>
<dbReference type="InterPro" id="IPR023393">
    <property type="entry name" value="START-like_dom_sf"/>
</dbReference>
<dbReference type="EMBL" id="CP023344">
    <property type="protein sequence ID" value="ATC65675.1"/>
    <property type="molecule type" value="Genomic_DNA"/>
</dbReference>
<keyword evidence="2" id="KW-1185">Reference proteome</keyword>
<dbReference type="CDD" id="cd07818">
    <property type="entry name" value="SRPBCC_1"/>
    <property type="match status" value="1"/>
</dbReference>
<reference evidence="1 2" key="1">
    <citation type="submission" date="2017-09" db="EMBL/GenBank/DDBJ databases">
        <title>Complete genome sequence of Verrucomicrobial strain HZ-65, isolated from freshwater.</title>
        <authorList>
            <person name="Choi A."/>
        </authorList>
    </citation>
    <scope>NUCLEOTIDE SEQUENCE [LARGE SCALE GENOMIC DNA]</scope>
    <source>
        <strain evidence="1 2">HZ-65</strain>
    </source>
</reference>
<protein>
    <submittedName>
        <fullName evidence="1">Polyketide cyclase</fullName>
    </submittedName>
</protein>
<dbReference type="OrthoDB" id="9807923at2"/>
<proteinExistence type="predicted"/>
<evidence type="ECO:0000313" key="2">
    <source>
        <dbReference type="Proteomes" id="UP000217265"/>
    </source>
</evidence>
<dbReference type="RefSeq" id="WP_096057304.1">
    <property type="nucleotide sequence ID" value="NZ_CP023344.1"/>
</dbReference>